<name>A0AAE3LLW5_9FIRM</name>
<keyword evidence="1" id="KW-1133">Transmembrane helix</keyword>
<protein>
    <submittedName>
        <fullName evidence="2">QueT transporter family protein</fullName>
    </submittedName>
</protein>
<dbReference type="InterPro" id="IPR010387">
    <property type="entry name" value="QueT"/>
</dbReference>
<proteinExistence type="predicted"/>
<sequence>MEIFSARRLTNMGLIAAIYVVATMLCSSLAYGQVQFRISEVLMLLCYFNKDYIISLSIGCLIVNLFSTLGMVDVVFGTLATVVAAVLIYLLRNKVNLVVASLFPVISNAVIVGFELTYVFKTPLLVNMGWVALGEFVCVTIVGVILIKALMKNKYFSKLVTFGMSDQALSEQFKNG</sequence>
<keyword evidence="1" id="KW-0472">Membrane</keyword>
<dbReference type="Proteomes" id="UP001208131">
    <property type="component" value="Unassembled WGS sequence"/>
</dbReference>
<accession>A0AAE3LLW5</accession>
<evidence type="ECO:0000313" key="2">
    <source>
        <dbReference type="EMBL" id="MCU6705331.1"/>
    </source>
</evidence>
<dbReference type="PIRSF" id="PIRSF031501">
    <property type="entry name" value="QueT"/>
    <property type="match status" value="1"/>
</dbReference>
<feature type="transmembrane region" description="Helical" evidence="1">
    <location>
        <begin position="98"/>
        <end position="118"/>
    </location>
</feature>
<keyword evidence="1" id="KW-0812">Transmembrane</keyword>
<reference evidence="2 3" key="1">
    <citation type="journal article" date="2021" name="ISME Commun">
        <title>Automated analysis of genomic sequences facilitates high-throughput and comprehensive description of bacteria.</title>
        <authorList>
            <person name="Hitch T.C.A."/>
        </authorList>
    </citation>
    <scope>NUCLEOTIDE SEQUENCE [LARGE SCALE GENOMIC DNA]</scope>
    <source>
        <strain evidence="2 3">Sanger_31</strain>
    </source>
</reference>
<dbReference type="EMBL" id="JAOQJZ010000004">
    <property type="protein sequence ID" value="MCU6705331.1"/>
    <property type="molecule type" value="Genomic_DNA"/>
</dbReference>
<evidence type="ECO:0000313" key="3">
    <source>
        <dbReference type="Proteomes" id="UP001208131"/>
    </source>
</evidence>
<dbReference type="PANTHER" id="PTHR40044:SF1">
    <property type="entry name" value="INTEGRAL MEMBRANE PROTEIN"/>
    <property type="match status" value="1"/>
</dbReference>
<keyword evidence="3" id="KW-1185">Reference proteome</keyword>
<dbReference type="Pfam" id="PF06177">
    <property type="entry name" value="QueT"/>
    <property type="match status" value="1"/>
</dbReference>
<organism evidence="2 3">
    <name type="scientific">Hominimerdicola aceti</name>
    <dbReference type="NCBI Taxonomy" id="2981726"/>
    <lineage>
        <taxon>Bacteria</taxon>
        <taxon>Bacillati</taxon>
        <taxon>Bacillota</taxon>
        <taxon>Clostridia</taxon>
        <taxon>Eubacteriales</taxon>
        <taxon>Oscillospiraceae</taxon>
        <taxon>Hominimerdicola</taxon>
    </lineage>
</organism>
<gene>
    <name evidence="2" type="ORF">OCV57_05240</name>
</gene>
<dbReference type="PANTHER" id="PTHR40044">
    <property type="entry name" value="INTEGRAL MEMBRANE PROTEIN-RELATED"/>
    <property type="match status" value="1"/>
</dbReference>
<feature type="transmembrane region" description="Helical" evidence="1">
    <location>
        <begin position="130"/>
        <end position="151"/>
    </location>
</feature>
<comment type="caution">
    <text evidence="2">The sequence shown here is derived from an EMBL/GenBank/DDBJ whole genome shotgun (WGS) entry which is preliminary data.</text>
</comment>
<feature type="transmembrane region" description="Helical" evidence="1">
    <location>
        <begin position="75"/>
        <end position="91"/>
    </location>
</feature>
<feature type="transmembrane region" description="Helical" evidence="1">
    <location>
        <begin position="12"/>
        <end position="31"/>
    </location>
</feature>
<dbReference type="AlphaFoldDB" id="A0AAE3LLW5"/>
<dbReference type="RefSeq" id="WP_038671335.1">
    <property type="nucleotide sequence ID" value="NZ_JAOQJZ010000004.1"/>
</dbReference>
<evidence type="ECO:0000256" key="1">
    <source>
        <dbReference type="SAM" id="Phobius"/>
    </source>
</evidence>